<evidence type="ECO:0000313" key="2">
    <source>
        <dbReference type="Proteomes" id="UP001054945"/>
    </source>
</evidence>
<dbReference type="AlphaFoldDB" id="A0AAV4WLM0"/>
<proteinExistence type="predicted"/>
<evidence type="ECO:0000313" key="1">
    <source>
        <dbReference type="EMBL" id="GIY82305.1"/>
    </source>
</evidence>
<reference evidence="1 2" key="1">
    <citation type="submission" date="2021-06" db="EMBL/GenBank/DDBJ databases">
        <title>Caerostris extrusa draft genome.</title>
        <authorList>
            <person name="Kono N."/>
            <person name="Arakawa K."/>
        </authorList>
    </citation>
    <scope>NUCLEOTIDE SEQUENCE [LARGE SCALE GENOMIC DNA]</scope>
</reference>
<sequence>MELQHVIAWRHFFVKVQKRQEGFQGSGERSDSDDPFSQLSGFNNSTYVRCMGTADEAMISFFGFAKFTSFFSCINNISICVVRGSSPNDAPYCFFFSLLSLWSEQTKRLDTADLNAAHK</sequence>
<protein>
    <submittedName>
        <fullName evidence="1">Uncharacterized protein</fullName>
    </submittedName>
</protein>
<name>A0AAV4WLM0_CAEEX</name>
<organism evidence="1 2">
    <name type="scientific">Caerostris extrusa</name>
    <name type="common">Bark spider</name>
    <name type="synonym">Caerostris bankana</name>
    <dbReference type="NCBI Taxonomy" id="172846"/>
    <lineage>
        <taxon>Eukaryota</taxon>
        <taxon>Metazoa</taxon>
        <taxon>Ecdysozoa</taxon>
        <taxon>Arthropoda</taxon>
        <taxon>Chelicerata</taxon>
        <taxon>Arachnida</taxon>
        <taxon>Araneae</taxon>
        <taxon>Araneomorphae</taxon>
        <taxon>Entelegynae</taxon>
        <taxon>Araneoidea</taxon>
        <taxon>Araneidae</taxon>
        <taxon>Caerostris</taxon>
    </lineage>
</organism>
<gene>
    <name evidence="1" type="ORF">CEXT_3161</name>
</gene>
<accession>A0AAV4WLM0</accession>
<dbReference type="Proteomes" id="UP001054945">
    <property type="component" value="Unassembled WGS sequence"/>
</dbReference>
<dbReference type="EMBL" id="BPLR01016233">
    <property type="protein sequence ID" value="GIY82305.1"/>
    <property type="molecule type" value="Genomic_DNA"/>
</dbReference>
<comment type="caution">
    <text evidence="1">The sequence shown here is derived from an EMBL/GenBank/DDBJ whole genome shotgun (WGS) entry which is preliminary data.</text>
</comment>
<keyword evidence="2" id="KW-1185">Reference proteome</keyword>